<evidence type="ECO:0000313" key="2">
    <source>
        <dbReference type="EMBL" id="VDP92650.1"/>
    </source>
</evidence>
<accession>A0A3P8HPI5</accession>
<dbReference type="AlphaFoldDB" id="A0A3P8HPI5"/>
<evidence type="ECO:0000256" key="1">
    <source>
        <dbReference type="SAM" id="MobiDB-lite"/>
    </source>
</evidence>
<gene>
    <name evidence="2" type="ORF">ECPE_LOCUS15378</name>
</gene>
<dbReference type="Proteomes" id="UP000272942">
    <property type="component" value="Unassembled WGS sequence"/>
</dbReference>
<evidence type="ECO:0000313" key="3">
    <source>
        <dbReference type="Proteomes" id="UP000272942"/>
    </source>
</evidence>
<dbReference type="OrthoDB" id="6243574at2759"/>
<feature type="region of interest" description="Disordered" evidence="1">
    <location>
        <begin position="164"/>
        <end position="194"/>
    </location>
</feature>
<dbReference type="PANTHER" id="PTHR33395:SF22">
    <property type="entry name" value="REVERSE TRANSCRIPTASE DOMAIN-CONTAINING PROTEIN"/>
    <property type="match status" value="1"/>
</dbReference>
<name>A0A3P8HPI5_9TREM</name>
<dbReference type="PANTHER" id="PTHR33395">
    <property type="entry name" value="TRANSCRIPTASE, PUTATIVE-RELATED-RELATED"/>
    <property type="match status" value="1"/>
</dbReference>
<sequence length="194" mass="20824">MSKAHIRAAVGNVVNADGVSSATSKLKAEVLKGLFEKVHIPDLGKPLPELLGRLPEKHMAPFVLESKEVEAALKQLDQNKAAAPDELHPAILRPIADIIADALDQLFNPSLASATLPAVWTTAEVVSIHKGGSRAAASNYRPVSLLSVILKTYERLLRGRYNTQHTTVELPGSRNTMGTTSSQVQEPGRPLTEA</sequence>
<dbReference type="EMBL" id="UZAN01060369">
    <property type="protein sequence ID" value="VDP92650.1"/>
    <property type="molecule type" value="Genomic_DNA"/>
</dbReference>
<organism evidence="2 3">
    <name type="scientific">Echinostoma caproni</name>
    <dbReference type="NCBI Taxonomy" id="27848"/>
    <lineage>
        <taxon>Eukaryota</taxon>
        <taxon>Metazoa</taxon>
        <taxon>Spiralia</taxon>
        <taxon>Lophotrochozoa</taxon>
        <taxon>Platyhelminthes</taxon>
        <taxon>Trematoda</taxon>
        <taxon>Digenea</taxon>
        <taxon>Plagiorchiida</taxon>
        <taxon>Echinostomata</taxon>
        <taxon>Echinostomatoidea</taxon>
        <taxon>Echinostomatidae</taxon>
        <taxon>Echinostoma</taxon>
    </lineage>
</organism>
<evidence type="ECO:0008006" key="4">
    <source>
        <dbReference type="Google" id="ProtNLM"/>
    </source>
</evidence>
<protein>
    <recommendedName>
        <fullName evidence="4">Reverse transcriptase domain-containing protein</fullName>
    </recommendedName>
</protein>
<keyword evidence="3" id="KW-1185">Reference proteome</keyword>
<reference evidence="2 3" key="1">
    <citation type="submission" date="2018-11" db="EMBL/GenBank/DDBJ databases">
        <authorList>
            <consortium name="Pathogen Informatics"/>
        </authorList>
    </citation>
    <scope>NUCLEOTIDE SEQUENCE [LARGE SCALE GENOMIC DNA]</scope>
    <source>
        <strain evidence="2 3">Egypt</strain>
    </source>
</reference>
<feature type="compositionally biased region" description="Polar residues" evidence="1">
    <location>
        <begin position="164"/>
        <end position="185"/>
    </location>
</feature>
<proteinExistence type="predicted"/>